<dbReference type="EMBL" id="JBEAFC010000003">
    <property type="protein sequence ID" value="KAL1564217.1"/>
    <property type="molecule type" value="Genomic_DNA"/>
</dbReference>
<evidence type="ECO:0000313" key="3">
    <source>
        <dbReference type="Proteomes" id="UP001567538"/>
    </source>
</evidence>
<dbReference type="Proteomes" id="UP001567538">
    <property type="component" value="Unassembled WGS sequence"/>
</dbReference>
<sequence length="132" mass="14946">MHSFLTAPTTHTIHNPANSLKVIHCLQVHNCKQTVRGYQELYRQEILIYLLQFTKSPYKKRGGEIDFRSKHHPNFNPPKLSFHGCKNGSGRSPGEGTSRAETTVTTGFHRDGTDAAAERDQLRGSDSSRQRR</sequence>
<dbReference type="AlphaFoldDB" id="A0ABD1I659"/>
<feature type="region of interest" description="Disordered" evidence="1">
    <location>
        <begin position="64"/>
        <end position="132"/>
    </location>
</feature>
<evidence type="ECO:0000313" key="2">
    <source>
        <dbReference type="EMBL" id="KAL1564217.1"/>
    </source>
</evidence>
<feature type="compositionally biased region" description="Basic and acidic residues" evidence="1">
    <location>
        <begin position="108"/>
        <end position="132"/>
    </location>
</feature>
<reference evidence="2 3" key="1">
    <citation type="submission" date="2024-06" db="EMBL/GenBank/DDBJ databases">
        <title>A chromosome level genome sequence of Diviner's sage (Salvia divinorum).</title>
        <authorList>
            <person name="Ford S.A."/>
            <person name="Ro D.-K."/>
            <person name="Ness R.W."/>
            <person name="Phillips M.A."/>
        </authorList>
    </citation>
    <scope>NUCLEOTIDE SEQUENCE [LARGE SCALE GENOMIC DNA]</scope>
    <source>
        <strain evidence="2">SAF-2024a</strain>
        <tissue evidence="2">Leaf</tissue>
    </source>
</reference>
<comment type="caution">
    <text evidence="2">The sequence shown here is derived from an EMBL/GenBank/DDBJ whole genome shotgun (WGS) entry which is preliminary data.</text>
</comment>
<proteinExistence type="predicted"/>
<organism evidence="2 3">
    <name type="scientific">Salvia divinorum</name>
    <name type="common">Maria pastora</name>
    <name type="synonym">Diviner's sage</name>
    <dbReference type="NCBI Taxonomy" id="28513"/>
    <lineage>
        <taxon>Eukaryota</taxon>
        <taxon>Viridiplantae</taxon>
        <taxon>Streptophyta</taxon>
        <taxon>Embryophyta</taxon>
        <taxon>Tracheophyta</taxon>
        <taxon>Spermatophyta</taxon>
        <taxon>Magnoliopsida</taxon>
        <taxon>eudicotyledons</taxon>
        <taxon>Gunneridae</taxon>
        <taxon>Pentapetalae</taxon>
        <taxon>asterids</taxon>
        <taxon>lamiids</taxon>
        <taxon>Lamiales</taxon>
        <taxon>Lamiaceae</taxon>
        <taxon>Nepetoideae</taxon>
        <taxon>Mentheae</taxon>
        <taxon>Salviinae</taxon>
        <taxon>Salvia</taxon>
        <taxon>Salvia subgen. Calosphace</taxon>
    </lineage>
</organism>
<keyword evidence="3" id="KW-1185">Reference proteome</keyword>
<name>A0ABD1I659_SALDI</name>
<protein>
    <submittedName>
        <fullName evidence="2">Uncharacterized protein</fullName>
    </submittedName>
</protein>
<accession>A0ABD1I659</accession>
<gene>
    <name evidence="2" type="ORF">AAHA92_06590</name>
</gene>
<evidence type="ECO:0000256" key="1">
    <source>
        <dbReference type="SAM" id="MobiDB-lite"/>
    </source>
</evidence>